<proteinExistence type="predicted"/>
<reference evidence="1" key="1">
    <citation type="submission" date="2019-02" db="EMBL/GenBank/DDBJ databases">
        <authorList>
            <person name="Gruber-Vodicka R. H."/>
            <person name="Seah K. B. B."/>
        </authorList>
    </citation>
    <scope>NUCLEOTIDE SEQUENCE</scope>
    <source>
        <strain evidence="1">BECK_S313</strain>
    </source>
</reference>
<dbReference type="AlphaFoldDB" id="A0A450W3R8"/>
<protein>
    <submittedName>
        <fullName evidence="1">Uncharacterized protein</fullName>
    </submittedName>
</protein>
<organism evidence="1">
    <name type="scientific">Candidatus Kentrum sp. LPFa</name>
    <dbReference type="NCBI Taxonomy" id="2126335"/>
    <lineage>
        <taxon>Bacteria</taxon>
        <taxon>Pseudomonadati</taxon>
        <taxon>Pseudomonadota</taxon>
        <taxon>Gammaproteobacteria</taxon>
        <taxon>Candidatus Kentrum</taxon>
    </lineage>
</organism>
<dbReference type="EMBL" id="CAADFK010000023">
    <property type="protein sequence ID" value="VFK11670.1"/>
    <property type="molecule type" value="Genomic_DNA"/>
</dbReference>
<accession>A0A450W3R8</accession>
<sequence>MSYRQQHKLCILFLYHKCDDVTRHHLECLIQSNPEAVVVPLTDSISEHLPNTIDVGEYDDGWCSSDPWRNIDVTVYKWFNHRAFDAEKYLFIEYDCFCNVNLVDYYKEVWDSDVAGVDFFTIKENPKWPWFEEESLLKLPPAERPYASGLAPFVCCLFSHSALERIIAHVSKESIFCELRLGTAVRILDLKFKKIPLSKRSTICWHPYPWKINRSGLYHGIKSCNHNEGKMAQPNHFLSFLYDIKRSYDPRRHLLAFGQTPENMDLFAIYADR</sequence>
<name>A0A450W3R8_9GAMM</name>
<gene>
    <name evidence="1" type="ORF">BECKLPF1236B_GA0070989_102310</name>
</gene>
<evidence type="ECO:0000313" key="1">
    <source>
        <dbReference type="EMBL" id="VFK11670.1"/>
    </source>
</evidence>